<proteinExistence type="predicted"/>
<keyword evidence="1" id="KW-1133">Transmembrane helix</keyword>
<dbReference type="OMA" id="NCKICIC"/>
<feature type="domain" description="Late embryogenesis abundant protein LEA-2 subgroup" evidence="2">
    <location>
        <begin position="85"/>
        <end position="141"/>
    </location>
</feature>
<dbReference type="Proteomes" id="UP000195402">
    <property type="component" value="Unassembled WGS sequence"/>
</dbReference>
<evidence type="ECO:0000259" key="2">
    <source>
        <dbReference type="Pfam" id="PF03168"/>
    </source>
</evidence>
<keyword evidence="1" id="KW-0472">Membrane</keyword>
<accession>A0A200PN51</accession>
<reference evidence="3 4" key="1">
    <citation type="journal article" date="2017" name="Mol. Plant">
        <title>The Genome of Medicinal Plant Macleaya cordata Provides New Insights into Benzylisoquinoline Alkaloids Metabolism.</title>
        <authorList>
            <person name="Liu X."/>
            <person name="Liu Y."/>
            <person name="Huang P."/>
            <person name="Ma Y."/>
            <person name="Qing Z."/>
            <person name="Tang Q."/>
            <person name="Cao H."/>
            <person name="Cheng P."/>
            <person name="Zheng Y."/>
            <person name="Yuan Z."/>
            <person name="Zhou Y."/>
            <person name="Liu J."/>
            <person name="Tang Z."/>
            <person name="Zhuo Y."/>
            <person name="Zhang Y."/>
            <person name="Yu L."/>
            <person name="Huang J."/>
            <person name="Yang P."/>
            <person name="Peng Q."/>
            <person name="Zhang J."/>
            <person name="Jiang W."/>
            <person name="Zhang Z."/>
            <person name="Lin K."/>
            <person name="Ro D.K."/>
            <person name="Chen X."/>
            <person name="Xiong X."/>
            <person name="Shang Y."/>
            <person name="Huang S."/>
            <person name="Zeng J."/>
        </authorList>
    </citation>
    <scope>NUCLEOTIDE SEQUENCE [LARGE SCALE GENOMIC DNA]</scope>
    <source>
        <strain evidence="4">cv. BLH2017</strain>
        <tissue evidence="3">Root</tissue>
    </source>
</reference>
<dbReference type="SUPFAM" id="SSF117070">
    <property type="entry name" value="LEA14-like"/>
    <property type="match status" value="1"/>
</dbReference>
<dbReference type="STRING" id="56857.A0A200PN51"/>
<dbReference type="AlphaFoldDB" id="A0A200PN51"/>
<keyword evidence="1" id="KW-0812">Transmembrane</keyword>
<comment type="caution">
    <text evidence="3">The sequence shown here is derived from an EMBL/GenBank/DDBJ whole genome shotgun (WGS) entry which is preliminary data.</text>
</comment>
<dbReference type="PANTHER" id="PTHR31852">
    <property type="entry name" value="LATE EMBRYOGENESIS ABUNDANT (LEA) HYDROXYPROLINE-RICH GLYCOPROTEIN FAMILY"/>
    <property type="match status" value="1"/>
</dbReference>
<dbReference type="Pfam" id="PF03168">
    <property type="entry name" value="LEA_2"/>
    <property type="match status" value="1"/>
</dbReference>
<dbReference type="InterPro" id="IPR004864">
    <property type="entry name" value="LEA_2"/>
</dbReference>
<name>A0A200PN51_MACCD</name>
<dbReference type="Gene3D" id="2.60.40.1820">
    <property type="match status" value="1"/>
</dbReference>
<evidence type="ECO:0000256" key="1">
    <source>
        <dbReference type="SAM" id="Phobius"/>
    </source>
</evidence>
<dbReference type="OrthoDB" id="1929523at2759"/>
<protein>
    <submittedName>
        <fullName evidence="3">Late embryogenesis abundant protein</fullName>
    </submittedName>
</protein>
<sequence length="172" mass="18948">MDLISSKNGKSDNRSTGFRKKRNLCFGLIIGFIVFVLLIVILGFTVFRAKHTITTVNSIKLKGFWMSLDVPRVGVDLNVTLNLDLSVKNPNKAGFKYGNGSTLLYYRGDVVGEAEIPAGEISPGETIGMNSTLTVLADRLISKSDVYSDVISGTLPLRIRNVNIRPSYELMF</sequence>
<organism evidence="3 4">
    <name type="scientific">Macleaya cordata</name>
    <name type="common">Five-seeded plume-poppy</name>
    <name type="synonym">Bocconia cordata</name>
    <dbReference type="NCBI Taxonomy" id="56857"/>
    <lineage>
        <taxon>Eukaryota</taxon>
        <taxon>Viridiplantae</taxon>
        <taxon>Streptophyta</taxon>
        <taxon>Embryophyta</taxon>
        <taxon>Tracheophyta</taxon>
        <taxon>Spermatophyta</taxon>
        <taxon>Magnoliopsida</taxon>
        <taxon>Ranunculales</taxon>
        <taxon>Papaveraceae</taxon>
        <taxon>Papaveroideae</taxon>
        <taxon>Macleaya</taxon>
    </lineage>
</organism>
<dbReference type="InParanoid" id="A0A200PN51"/>
<evidence type="ECO:0000313" key="3">
    <source>
        <dbReference type="EMBL" id="OUZ99645.1"/>
    </source>
</evidence>
<evidence type="ECO:0000313" key="4">
    <source>
        <dbReference type="Proteomes" id="UP000195402"/>
    </source>
</evidence>
<keyword evidence="4" id="KW-1185">Reference proteome</keyword>
<gene>
    <name evidence="3" type="ORF">BVC80_9061g79</name>
</gene>
<feature type="transmembrane region" description="Helical" evidence="1">
    <location>
        <begin position="24"/>
        <end position="47"/>
    </location>
</feature>
<dbReference type="EMBL" id="MVGT01004392">
    <property type="protein sequence ID" value="OUZ99645.1"/>
    <property type="molecule type" value="Genomic_DNA"/>
</dbReference>
<dbReference type="InterPro" id="IPR055301">
    <property type="entry name" value="Lea14-like_2"/>
</dbReference>